<keyword evidence="10" id="KW-1185">Reference proteome</keyword>
<dbReference type="Gene3D" id="3.30.460.10">
    <property type="entry name" value="Beta Polymerase, domain 2"/>
    <property type="match status" value="2"/>
</dbReference>
<dbReference type="SUPFAM" id="SSF81593">
    <property type="entry name" value="Nucleotidyltransferase substrate binding subunit/domain"/>
    <property type="match status" value="2"/>
</dbReference>
<dbReference type="Gene3D" id="1.20.120.1510">
    <property type="match status" value="1"/>
</dbReference>
<dbReference type="OrthoDB" id="9759366at2"/>
<dbReference type="PANTHER" id="PTHR30621:SF0">
    <property type="entry name" value="BIFUNCTIONAL GLUTAMINE SYNTHETASE ADENYLYLTRANSFERASE_ADENYLYL-REMOVING ENZYME"/>
    <property type="match status" value="1"/>
</dbReference>
<keyword evidence="1 9" id="KW-0808">Transferase</keyword>
<comment type="caution">
    <text evidence="9">The sequence shown here is derived from an EMBL/GenBank/DDBJ whole genome shotgun (WGS) entry which is preliminary data.</text>
</comment>
<evidence type="ECO:0000313" key="10">
    <source>
        <dbReference type="Proteomes" id="UP000429229"/>
    </source>
</evidence>
<keyword evidence="5" id="KW-0460">Magnesium</keyword>
<dbReference type="InterPro" id="IPR013546">
    <property type="entry name" value="PII_UdlTrfase/GS_AdlTrfase"/>
</dbReference>
<keyword evidence="3" id="KW-0547">Nucleotide-binding</keyword>
<dbReference type="EC" id="2.7.7.89" evidence="9"/>
<reference evidence="9 10" key="1">
    <citation type="submission" date="2019-12" db="EMBL/GenBank/DDBJ databases">
        <title>Genomic-based taxomic classification of the family Erythrobacteraceae.</title>
        <authorList>
            <person name="Xu L."/>
        </authorList>
    </citation>
    <scope>NUCLEOTIDE SEQUENCE [LARGE SCALE GENOMIC DNA]</scope>
    <source>
        <strain evidence="9 10">LMG 29519</strain>
    </source>
</reference>
<evidence type="ECO:0000256" key="2">
    <source>
        <dbReference type="ARBA" id="ARBA00022695"/>
    </source>
</evidence>
<dbReference type="Gene3D" id="1.20.120.330">
    <property type="entry name" value="Nucleotidyltransferases domain 2"/>
    <property type="match status" value="2"/>
</dbReference>
<gene>
    <name evidence="9" type="ORF">GRI68_10840</name>
</gene>
<dbReference type="RefSeq" id="WP_160617251.1">
    <property type="nucleotide sequence ID" value="NZ_WTYR01000001.1"/>
</dbReference>
<dbReference type="GO" id="GO:0008882">
    <property type="term" value="F:[glutamate-ammonia-ligase] adenylyltransferase activity"/>
    <property type="evidence" value="ECO:0007669"/>
    <property type="project" value="InterPro"/>
</dbReference>
<dbReference type="Proteomes" id="UP000429229">
    <property type="component" value="Unassembled WGS sequence"/>
</dbReference>
<dbReference type="SUPFAM" id="SSF81301">
    <property type="entry name" value="Nucleotidyltransferase"/>
    <property type="match status" value="2"/>
</dbReference>
<dbReference type="EMBL" id="WTYR01000001">
    <property type="protein sequence ID" value="MXP10673.1"/>
    <property type="molecule type" value="Genomic_DNA"/>
</dbReference>
<dbReference type="InterPro" id="IPR043519">
    <property type="entry name" value="NT_sf"/>
</dbReference>
<dbReference type="AlphaFoldDB" id="A0A6I4U727"/>
<keyword evidence="4" id="KW-0067">ATP-binding</keyword>
<protein>
    <submittedName>
        <fullName evidence="9">Bifunctional [glutamine synthetase] adenylyltransferase/[glutamine synthetase]-adenylyl-L-tyrosine phosphorylase</fullName>
        <ecNumber evidence="9">2.7.7.89</ecNumber>
    </submittedName>
</protein>
<keyword evidence="2 9" id="KW-0548">Nucleotidyltransferase</keyword>
<accession>A0A6I4U727</accession>
<dbReference type="NCBIfam" id="NF010706">
    <property type="entry name" value="PRK14108.1"/>
    <property type="match status" value="1"/>
</dbReference>
<evidence type="ECO:0000256" key="6">
    <source>
        <dbReference type="ARBA" id="ARBA00023268"/>
    </source>
</evidence>
<dbReference type="GO" id="GO:0000820">
    <property type="term" value="P:regulation of glutamine family amino acid metabolic process"/>
    <property type="evidence" value="ECO:0007669"/>
    <property type="project" value="TreeGrafter"/>
</dbReference>
<dbReference type="Pfam" id="PF08335">
    <property type="entry name" value="GlnD_UR_UTase"/>
    <property type="match status" value="1"/>
</dbReference>
<evidence type="ECO:0000259" key="8">
    <source>
        <dbReference type="Pfam" id="PF08335"/>
    </source>
</evidence>
<dbReference type="GO" id="GO:0005829">
    <property type="term" value="C:cytosol"/>
    <property type="evidence" value="ECO:0007669"/>
    <property type="project" value="TreeGrafter"/>
</dbReference>
<feature type="domain" description="Glutamate-ammonia ligase adenylyltransferase repeated" evidence="7">
    <location>
        <begin position="506"/>
        <end position="745"/>
    </location>
</feature>
<sequence>MVSTAQDMGTDAIARARAHAPYLARGLERFDLLADLLDQGLFEEALLAARAAGAAAPHLGAALRRERNALALVLGIGDLAGVFGLDQVMSELSDCADRALDRAITHAIRRRVGEDAEPDGFIALALGKHGARELNYSSDIDPILLYDPHRLPRRDRDEPGEAAQRYAREIVSLLSEVTEEGFVFRVDLRLRPASEISPLAVPLLAALTHYESSALAWERAAFIRARAAAGDIGAGDAFLQAIRPFVWRSSLDFGAIVEMGRLSAKIRANNEGAETVGPGYDLKKGRGGIREIEFFAQIHQLIHGGREPALRQRDTRAALEALARAGRISDEDSIVLGNAYARLRTLEHRLQMVGDRQVHALPDSTEGIAAIAALDGCESGEALIEEVRSITTGVADRYDALLDTLSSEESPKPTGSSLAQSISSLPFENPEEVARRVESWTGAKFRALRSEPARQAFDAIRDRLLEALADAPEPNHALARWEDLLAHMPTGINLFRLLEARPALLERLAAILSLAPTLADGLASRPELFDPLIDTGASELPGSVEEIVADLARVDIGEDYEALLDRVRRRVGEWRFLLGVQLIEAARDPLEIGAALSRVAEAAIVVLGKAAEAEFARAHGRFADSEIVVMGLGRLGGGELTHLSDLDIVFLHPQPEASESDGDRPLSVSHYYNRLAQRITAALSVPTAAGALYEVDTRLRPSGTQGPLAVSLDRFEHYQREEAWTWEHMALTRARPLYGTPPVRDAVDTLVRDILVQERDPQQLRDNILAMRDEMARHKPPLGPLDLKLVRGGLVDCEFIVHFLQLRDRVALSPSLSEAIDALCDKGLLSNEMQSAGELMARTMIAARMLAPDGRTPPPAAAAALARTARQPTWDALETALIAARKVVAEEWARIFDTELELDT</sequence>
<evidence type="ECO:0000256" key="1">
    <source>
        <dbReference type="ARBA" id="ARBA00022679"/>
    </source>
</evidence>
<evidence type="ECO:0000313" key="9">
    <source>
        <dbReference type="EMBL" id="MXP10673.1"/>
    </source>
</evidence>
<dbReference type="InterPro" id="IPR005190">
    <property type="entry name" value="GlnE_rpt_dom"/>
</dbReference>
<name>A0A6I4U727_9SPHN</name>
<evidence type="ECO:0000256" key="3">
    <source>
        <dbReference type="ARBA" id="ARBA00022741"/>
    </source>
</evidence>
<keyword evidence="6" id="KW-0511">Multifunctional enzyme</keyword>
<feature type="domain" description="Glutamate-ammonia ligase adenylyltransferase repeated" evidence="7">
    <location>
        <begin position="18"/>
        <end position="240"/>
    </location>
</feature>
<dbReference type="PANTHER" id="PTHR30621">
    <property type="entry name" value="GLUTAMINE SYNTHETASE ADENYLYLTRANSFERASE"/>
    <property type="match status" value="1"/>
</dbReference>
<evidence type="ECO:0000256" key="5">
    <source>
        <dbReference type="ARBA" id="ARBA00022842"/>
    </source>
</evidence>
<dbReference type="GO" id="GO:0047388">
    <property type="term" value="F:[glutamine synthetase]-adenylyl-L-tyrosine phosphorylase activity"/>
    <property type="evidence" value="ECO:0007669"/>
    <property type="project" value="UniProtKB-EC"/>
</dbReference>
<dbReference type="GO" id="GO:0005524">
    <property type="term" value="F:ATP binding"/>
    <property type="evidence" value="ECO:0007669"/>
    <property type="project" value="UniProtKB-KW"/>
</dbReference>
<organism evidence="9 10">
    <name type="scientific">Alteriqipengyuania halimionae</name>
    <dbReference type="NCBI Taxonomy" id="1926630"/>
    <lineage>
        <taxon>Bacteria</taxon>
        <taxon>Pseudomonadati</taxon>
        <taxon>Pseudomonadota</taxon>
        <taxon>Alphaproteobacteria</taxon>
        <taxon>Sphingomonadales</taxon>
        <taxon>Erythrobacteraceae</taxon>
        <taxon>Alteriqipengyuania</taxon>
    </lineage>
</organism>
<dbReference type="Pfam" id="PF03710">
    <property type="entry name" value="GlnE"/>
    <property type="match status" value="2"/>
</dbReference>
<proteinExistence type="predicted"/>
<dbReference type="CDD" id="cd05401">
    <property type="entry name" value="NT_GlnE_GlnD_like"/>
    <property type="match status" value="2"/>
</dbReference>
<dbReference type="NCBIfam" id="NF008292">
    <property type="entry name" value="PRK11072.1"/>
    <property type="match status" value="1"/>
</dbReference>
<dbReference type="InterPro" id="IPR023057">
    <property type="entry name" value="GlnE"/>
</dbReference>
<evidence type="ECO:0000256" key="4">
    <source>
        <dbReference type="ARBA" id="ARBA00022840"/>
    </source>
</evidence>
<evidence type="ECO:0000259" key="7">
    <source>
        <dbReference type="Pfam" id="PF03710"/>
    </source>
</evidence>
<feature type="domain" description="PII-uridylyltransferase/Glutamine-synthetase adenylyltransferase" evidence="8">
    <location>
        <begin position="264"/>
        <end position="387"/>
    </location>
</feature>